<keyword evidence="1" id="KW-0812">Transmembrane</keyword>
<reference evidence="2 3" key="1">
    <citation type="journal article" date="2016" name="Nat. Commun.">
        <title>Thousands of microbial genomes shed light on interconnected biogeochemical processes in an aquifer system.</title>
        <authorList>
            <person name="Anantharaman K."/>
            <person name="Brown C.T."/>
            <person name="Hug L.A."/>
            <person name="Sharon I."/>
            <person name="Castelle C.J."/>
            <person name="Probst A.J."/>
            <person name="Thomas B.C."/>
            <person name="Singh A."/>
            <person name="Wilkins M.J."/>
            <person name="Karaoz U."/>
            <person name="Brodie E.L."/>
            <person name="Williams K.H."/>
            <person name="Hubbard S.S."/>
            <person name="Banfield J.F."/>
        </authorList>
    </citation>
    <scope>NUCLEOTIDE SEQUENCE [LARGE SCALE GENOMIC DNA]</scope>
</reference>
<dbReference type="AlphaFoldDB" id="A0A1G2I1B3"/>
<organism evidence="2 3">
    <name type="scientific">Candidatus Staskawiczbacteria bacterium RIFCSPHIGHO2_02_FULL_42_22</name>
    <dbReference type="NCBI Taxonomy" id="1802207"/>
    <lineage>
        <taxon>Bacteria</taxon>
        <taxon>Candidatus Staskawicziibacteriota</taxon>
    </lineage>
</organism>
<gene>
    <name evidence="2" type="ORF">A3D44_00750</name>
</gene>
<keyword evidence="1" id="KW-1133">Transmembrane helix</keyword>
<name>A0A1G2I1B3_9BACT</name>
<protein>
    <submittedName>
        <fullName evidence="2">Uncharacterized protein</fullName>
    </submittedName>
</protein>
<evidence type="ECO:0000256" key="1">
    <source>
        <dbReference type="SAM" id="Phobius"/>
    </source>
</evidence>
<evidence type="ECO:0000313" key="2">
    <source>
        <dbReference type="EMBL" id="OGZ68457.1"/>
    </source>
</evidence>
<keyword evidence="1" id="KW-0472">Membrane</keyword>
<dbReference type="Proteomes" id="UP000178820">
    <property type="component" value="Unassembled WGS sequence"/>
</dbReference>
<comment type="caution">
    <text evidence="2">The sequence shown here is derived from an EMBL/GenBank/DDBJ whole genome shotgun (WGS) entry which is preliminary data.</text>
</comment>
<evidence type="ECO:0000313" key="3">
    <source>
        <dbReference type="Proteomes" id="UP000178820"/>
    </source>
</evidence>
<dbReference type="STRING" id="1802207.A3D44_00750"/>
<sequence>MDPIKVIIENWQLTPWYRDWFPLVLSVLALIISIIAIFLPYLVSIFKKSKFHGKMFNIYAAVDFKFYSNGKISASGIGYFLKTSIVVSNKSFEVKQVDVNIKYPGDVKMYKGTIFRSNKFSLTWKDDLSFTDGDYKINISSEQDILSLSYISKDDSKNYYISFFVDKATYEDFEEIELTFTDYKNEGKKLKLQRKDIDERNSLVESEIWLKK</sequence>
<accession>A0A1G2I1B3</accession>
<dbReference type="EMBL" id="MHOT01000022">
    <property type="protein sequence ID" value="OGZ68457.1"/>
    <property type="molecule type" value="Genomic_DNA"/>
</dbReference>
<feature type="transmembrane region" description="Helical" evidence="1">
    <location>
        <begin position="20"/>
        <end position="46"/>
    </location>
</feature>
<proteinExistence type="predicted"/>